<comment type="catalytic activity">
    <reaction evidence="1 3">
        <text>Thiol-dependent hydrolysis of ester, thioester, amide, peptide and isopeptide bonds formed by the C-terminal Gly of ubiquitin (a 76-residue protein attached to proteins as an intracellular targeting signal).</text>
        <dbReference type="EC" id="3.4.19.12"/>
    </reaction>
</comment>
<dbReference type="GO" id="GO:0016579">
    <property type="term" value="P:protein deubiquitination"/>
    <property type="evidence" value="ECO:0007669"/>
    <property type="project" value="TreeGrafter"/>
</dbReference>
<dbReference type="CDD" id="cd22746">
    <property type="entry name" value="OTU_plant_OTU3_4-like"/>
    <property type="match status" value="1"/>
</dbReference>
<evidence type="ECO:0000256" key="2">
    <source>
        <dbReference type="ARBA" id="ARBA00022801"/>
    </source>
</evidence>
<comment type="function">
    <text evidence="3">Hydrolase that can remove conjugated ubiquitin from proteins and may therefore play an important regulatory role at the level of protein turnover by preventing degradation.</text>
</comment>
<dbReference type="EC" id="3.4.19.12" evidence="3"/>
<keyword evidence="3" id="KW-0963">Cytoplasm</keyword>
<evidence type="ECO:0000313" key="6">
    <source>
        <dbReference type="Proteomes" id="UP001157974"/>
    </source>
</evidence>
<organism evidence="5 6">
    <name type="scientific">Rhodosorus marinus</name>
    <dbReference type="NCBI Taxonomy" id="101924"/>
    <lineage>
        <taxon>Eukaryota</taxon>
        <taxon>Rhodophyta</taxon>
        <taxon>Stylonematophyceae</taxon>
        <taxon>Stylonematales</taxon>
        <taxon>Stylonemataceae</taxon>
        <taxon>Rhodosorus</taxon>
    </lineage>
</organism>
<dbReference type="EMBL" id="JAMWBK010000003">
    <property type="protein sequence ID" value="KAJ8906882.1"/>
    <property type="molecule type" value="Genomic_DNA"/>
</dbReference>
<accession>A0AAV8V0X6</accession>
<dbReference type="InterPro" id="IPR003323">
    <property type="entry name" value="OTU_dom"/>
</dbReference>
<proteinExistence type="predicted"/>
<keyword evidence="3" id="KW-0833">Ubl conjugation pathway</keyword>
<keyword evidence="2 3" id="KW-0378">Hydrolase</keyword>
<keyword evidence="3" id="KW-0788">Thiol protease</keyword>
<evidence type="ECO:0000313" key="5">
    <source>
        <dbReference type="EMBL" id="KAJ8906882.1"/>
    </source>
</evidence>
<gene>
    <name evidence="5" type="ORF">NDN08_003366</name>
</gene>
<sequence length="195" mass="22763">MLAIFRRRPEDSSLFERPDVERGVVQDSPSVKRRRRFLRWAQVIPQDQEDGRVWLKVSVRGDGRCMFRAIARGLADCNGLELSNEHETMDADKLRVKACQCLKNEKRECFVQNGLLEEGIDEYCKKMVNPSFYGGEPELYLLSEYLKRPIHVYIPGKKQGEYKRLLEYGGTEVEKDAINLLFNMKDHYDLLIINC</sequence>
<dbReference type="GO" id="GO:0004843">
    <property type="term" value="F:cysteine-type deubiquitinase activity"/>
    <property type="evidence" value="ECO:0007669"/>
    <property type="project" value="UniProtKB-UniRule"/>
</dbReference>
<dbReference type="PROSITE" id="PS50802">
    <property type="entry name" value="OTU"/>
    <property type="match status" value="1"/>
</dbReference>
<dbReference type="Proteomes" id="UP001157974">
    <property type="component" value="Unassembled WGS sequence"/>
</dbReference>
<comment type="caution">
    <text evidence="5">The sequence shown here is derived from an EMBL/GenBank/DDBJ whole genome shotgun (WGS) entry which is preliminary data.</text>
</comment>
<dbReference type="Gene3D" id="3.90.70.80">
    <property type="match status" value="1"/>
</dbReference>
<dbReference type="GO" id="GO:0036503">
    <property type="term" value="P:ERAD pathway"/>
    <property type="evidence" value="ECO:0007669"/>
    <property type="project" value="TreeGrafter"/>
</dbReference>
<keyword evidence="3" id="KW-0645">Protease</keyword>
<dbReference type="GO" id="GO:0005634">
    <property type="term" value="C:nucleus"/>
    <property type="evidence" value="ECO:0007669"/>
    <property type="project" value="TreeGrafter"/>
</dbReference>
<keyword evidence="6" id="KW-1185">Reference proteome</keyword>
<dbReference type="PANTHER" id="PTHR13312">
    <property type="entry name" value="HIV-INDUCED PROTEIN-7-LIKE PROTEASE"/>
    <property type="match status" value="1"/>
</dbReference>
<dbReference type="GO" id="GO:0005829">
    <property type="term" value="C:cytosol"/>
    <property type="evidence" value="ECO:0007669"/>
    <property type="project" value="TreeGrafter"/>
</dbReference>
<dbReference type="AlphaFoldDB" id="A0AAV8V0X6"/>
<name>A0AAV8V0X6_9RHOD</name>
<dbReference type="Pfam" id="PF02338">
    <property type="entry name" value="OTU"/>
    <property type="match status" value="1"/>
</dbReference>
<comment type="subcellular location">
    <subcellularLocation>
        <location evidence="3">Cytoplasm</location>
    </subcellularLocation>
</comment>
<evidence type="ECO:0000256" key="3">
    <source>
        <dbReference type="RuleBase" id="RU367104"/>
    </source>
</evidence>
<evidence type="ECO:0000256" key="1">
    <source>
        <dbReference type="ARBA" id="ARBA00000707"/>
    </source>
</evidence>
<evidence type="ECO:0000259" key="4">
    <source>
        <dbReference type="PROSITE" id="PS50802"/>
    </source>
</evidence>
<reference evidence="5 6" key="1">
    <citation type="journal article" date="2023" name="Nat. Commun.">
        <title>Origin of minicircular mitochondrial genomes in red algae.</title>
        <authorList>
            <person name="Lee Y."/>
            <person name="Cho C.H."/>
            <person name="Lee Y.M."/>
            <person name="Park S.I."/>
            <person name="Yang J.H."/>
            <person name="West J.A."/>
            <person name="Bhattacharya D."/>
            <person name="Yoon H.S."/>
        </authorList>
    </citation>
    <scope>NUCLEOTIDE SEQUENCE [LARGE SCALE GENOMIC DNA]</scope>
    <source>
        <strain evidence="5 6">CCMP1338</strain>
        <tissue evidence="5">Whole cell</tissue>
    </source>
</reference>
<protein>
    <recommendedName>
        <fullName evidence="3">Ubiquitin thioesterase OTU</fullName>
        <ecNumber evidence="3">3.4.19.12</ecNumber>
    </recommendedName>
</protein>
<feature type="domain" description="OTU" evidence="4">
    <location>
        <begin position="54"/>
        <end position="194"/>
    </location>
</feature>
<dbReference type="InterPro" id="IPR038765">
    <property type="entry name" value="Papain-like_cys_pep_sf"/>
</dbReference>
<dbReference type="PANTHER" id="PTHR13312:SF3">
    <property type="entry name" value="OVARIAN TUMOR DOMAIN-CONTAINING DEUBIQUITINATING ENZYME 3"/>
    <property type="match status" value="1"/>
</dbReference>
<dbReference type="GO" id="GO:0030968">
    <property type="term" value="P:endoplasmic reticulum unfolded protein response"/>
    <property type="evidence" value="ECO:0007669"/>
    <property type="project" value="TreeGrafter"/>
</dbReference>
<dbReference type="SUPFAM" id="SSF54001">
    <property type="entry name" value="Cysteine proteinases"/>
    <property type="match status" value="1"/>
</dbReference>